<keyword evidence="12" id="KW-0325">Glycoprotein</keyword>
<evidence type="ECO:0000256" key="12">
    <source>
        <dbReference type="ARBA" id="ARBA00023180"/>
    </source>
</evidence>
<protein>
    <recommendedName>
        <fullName evidence="16">Amino acid transporter transmembrane domain-containing protein</fullName>
    </recommendedName>
</protein>
<evidence type="ECO:0000256" key="1">
    <source>
        <dbReference type="ARBA" id="ARBA00004107"/>
    </source>
</evidence>
<evidence type="ECO:0000256" key="9">
    <source>
        <dbReference type="ARBA" id="ARBA00023053"/>
    </source>
</evidence>
<feature type="transmembrane region" description="Helical" evidence="15">
    <location>
        <begin position="158"/>
        <end position="177"/>
    </location>
</feature>
<dbReference type="InterPro" id="IPR013057">
    <property type="entry name" value="AA_transpt_TM"/>
</dbReference>
<evidence type="ECO:0000259" key="16">
    <source>
        <dbReference type="Pfam" id="PF01490"/>
    </source>
</evidence>
<gene>
    <name evidence="17" type="ORF">Mgra_00005171</name>
</gene>
<evidence type="ECO:0000256" key="4">
    <source>
        <dbReference type="ARBA" id="ARBA00022692"/>
    </source>
</evidence>
<evidence type="ECO:0000256" key="10">
    <source>
        <dbReference type="ARBA" id="ARBA00023136"/>
    </source>
</evidence>
<dbReference type="EMBL" id="JABEBT010000043">
    <property type="protein sequence ID" value="KAF7635347.1"/>
    <property type="molecule type" value="Genomic_DNA"/>
</dbReference>
<comment type="similarity">
    <text evidence="14">Belongs to the amino acid/polyamine transporter 2 family. SLC38A9 subfamily.</text>
</comment>
<evidence type="ECO:0000256" key="13">
    <source>
        <dbReference type="ARBA" id="ARBA00023228"/>
    </source>
</evidence>
<name>A0A8S9ZP72_9BILA</name>
<dbReference type="GO" id="GO:0031902">
    <property type="term" value="C:late endosome membrane"/>
    <property type="evidence" value="ECO:0007669"/>
    <property type="project" value="UniProtKB-SubCell"/>
</dbReference>
<comment type="subcellular location">
    <subcellularLocation>
        <location evidence="1">Late endosome membrane</location>
        <topology evidence="1">Multi-pass membrane protein</topology>
    </subcellularLocation>
    <subcellularLocation>
        <location evidence="2">Lysosome membrane</location>
        <topology evidence="2">Multi-pass membrane protein</topology>
    </subcellularLocation>
</comment>
<evidence type="ECO:0000256" key="6">
    <source>
        <dbReference type="ARBA" id="ARBA00022753"/>
    </source>
</evidence>
<evidence type="ECO:0000256" key="8">
    <source>
        <dbReference type="ARBA" id="ARBA00022989"/>
    </source>
</evidence>
<keyword evidence="4 15" id="KW-0812">Transmembrane</keyword>
<accession>A0A8S9ZP72</accession>
<feature type="transmembrane region" description="Helical" evidence="15">
    <location>
        <begin position="184"/>
        <end position="205"/>
    </location>
</feature>
<evidence type="ECO:0000256" key="15">
    <source>
        <dbReference type="SAM" id="Phobius"/>
    </source>
</evidence>
<dbReference type="GO" id="GO:0046872">
    <property type="term" value="F:metal ion binding"/>
    <property type="evidence" value="ECO:0007669"/>
    <property type="project" value="UniProtKB-KW"/>
</dbReference>
<keyword evidence="6" id="KW-0967">Endosome</keyword>
<reference evidence="17" key="1">
    <citation type="journal article" date="2020" name="Ecol. Evol.">
        <title>Genome structure and content of the rice root-knot nematode (Meloidogyne graminicola).</title>
        <authorList>
            <person name="Phan N.T."/>
            <person name="Danchin E.G.J."/>
            <person name="Klopp C."/>
            <person name="Perfus-Barbeoch L."/>
            <person name="Kozlowski D.K."/>
            <person name="Koutsovoulos G.D."/>
            <person name="Lopez-Roques C."/>
            <person name="Bouchez O."/>
            <person name="Zahm M."/>
            <person name="Besnard G."/>
            <person name="Bellafiore S."/>
        </authorList>
    </citation>
    <scope>NUCLEOTIDE SEQUENCE</scope>
    <source>
        <strain evidence="17">VN-18</strain>
    </source>
</reference>
<evidence type="ECO:0000256" key="14">
    <source>
        <dbReference type="ARBA" id="ARBA00038442"/>
    </source>
</evidence>
<keyword evidence="11" id="KW-1015">Disulfide bond</keyword>
<comment type="caution">
    <text evidence="17">The sequence shown here is derived from an EMBL/GenBank/DDBJ whole genome shotgun (WGS) entry which is preliminary data.</text>
</comment>
<dbReference type="PANTHER" id="PTHR22950:SF244">
    <property type="entry name" value="NEUTRAL AMINO ACID TRANSPORTER 9"/>
    <property type="match status" value="1"/>
</dbReference>
<evidence type="ECO:0000256" key="7">
    <source>
        <dbReference type="ARBA" id="ARBA00022970"/>
    </source>
</evidence>
<dbReference type="Proteomes" id="UP000605970">
    <property type="component" value="Unassembled WGS sequence"/>
</dbReference>
<dbReference type="AlphaFoldDB" id="A0A8S9ZP72"/>
<evidence type="ECO:0000313" key="17">
    <source>
        <dbReference type="EMBL" id="KAF7635347.1"/>
    </source>
</evidence>
<organism evidence="17 18">
    <name type="scientific">Meloidogyne graminicola</name>
    <dbReference type="NCBI Taxonomy" id="189291"/>
    <lineage>
        <taxon>Eukaryota</taxon>
        <taxon>Metazoa</taxon>
        <taxon>Ecdysozoa</taxon>
        <taxon>Nematoda</taxon>
        <taxon>Chromadorea</taxon>
        <taxon>Rhabditida</taxon>
        <taxon>Tylenchina</taxon>
        <taxon>Tylenchomorpha</taxon>
        <taxon>Tylenchoidea</taxon>
        <taxon>Meloidogynidae</taxon>
        <taxon>Meloidogyninae</taxon>
        <taxon>Meloidogyne</taxon>
    </lineage>
</organism>
<dbReference type="PANTHER" id="PTHR22950">
    <property type="entry name" value="AMINO ACID TRANSPORTER"/>
    <property type="match status" value="1"/>
</dbReference>
<keyword evidence="10 15" id="KW-0472">Membrane</keyword>
<proteinExistence type="inferred from homology"/>
<dbReference type="OrthoDB" id="294730at2759"/>
<sequence>MFVNLAINIMASYSGEFTTTQTLAPQFHLDGFSESEQEGVLFATSVDNLLLTRSDDRQAVQKPLNSGNTGSGNLPRRPYLFVPPPHSDSNSLLSSSMPAENRQDVLHREENMAIRYRLFNRLDPGGLHFLMPIHVIPTSIFSVLPFTDFKDSNGKQSSMVTIFSIWNTMVGTSLLAVPWALQQAGLVLGIFLMLVMAAIAFYTAYRIVQSPTSLALETSTPDFSDVCKFFWGKWLEYFSVFSSVSVLVGGVILYFVLMSNFLYFTGNVIYEALQQNSSILPIGFNQTCDVYCPKQIEAAFPNDLFSLFIIFPRVEFFRLLGKLLEVFRKFGDYREVFH</sequence>
<keyword evidence="18" id="KW-1185">Reference proteome</keyword>
<evidence type="ECO:0000256" key="2">
    <source>
        <dbReference type="ARBA" id="ARBA00004155"/>
    </source>
</evidence>
<keyword evidence="8 15" id="KW-1133">Transmembrane helix</keyword>
<keyword evidence="7" id="KW-0029">Amino-acid transport</keyword>
<keyword evidence="9" id="KW-0915">Sodium</keyword>
<dbReference type="GO" id="GO:0015179">
    <property type="term" value="F:L-amino acid transmembrane transporter activity"/>
    <property type="evidence" value="ECO:0007669"/>
    <property type="project" value="TreeGrafter"/>
</dbReference>
<evidence type="ECO:0000256" key="11">
    <source>
        <dbReference type="ARBA" id="ARBA00023157"/>
    </source>
</evidence>
<feature type="transmembrane region" description="Helical" evidence="15">
    <location>
        <begin position="237"/>
        <end position="257"/>
    </location>
</feature>
<keyword evidence="5" id="KW-0479">Metal-binding</keyword>
<dbReference type="Pfam" id="PF01490">
    <property type="entry name" value="Aa_trans"/>
    <property type="match status" value="1"/>
</dbReference>
<dbReference type="GO" id="GO:0005765">
    <property type="term" value="C:lysosomal membrane"/>
    <property type="evidence" value="ECO:0007669"/>
    <property type="project" value="UniProtKB-SubCell"/>
</dbReference>
<keyword evidence="13" id="KW-0458">Lysosome</keyword>
<evidence type="ECO:0000313" key="18">
    <source>
        <dbReference type="Proteomes" id="UP000605970"/>
    </source>
</evidence>
<feature type="domain" description="Amino acid transporter transmembrane" evidence="16">
    <location>
        <begin position="156"/>
        <end position="263"/>
    </location>
</feature>
<evidence type="ECO:0000256" key="5">
    <source>
        <dbReference type="ARBA" id="ARBA00022723"/>
    </source>
</evidence>
<keyword evidence="3" id="KW-0813">Transport</keyword>
<feature type="transmembrane region" description="Helical" evidence="15">
    <location>
        <begin position="125"/>
        <end position="146"/>
    </location>
</feature>
<evidence type="ECO:0000256" key="3">
    <source>
        <dbReference type="ARBA" id="ARBA00022448"/>
    </source>
</evidence>